<evidence type="ECO:0000256" key="5">
    <source>
        <dbReference type="ARBA" id="ARBA00022989"/>
    </source>
</evidence>
<evidence type="ECO:0000313" key="16">
    <source>
        <dbReference type="EMBL" id="EHM10764.1"/>
    </source>
</evidence>
<dbReference type="Pfam" id="PF00015">
    <property type="entry name" value="MCPsignal"/>
    <property type="match status" value="1"/>
</dbReference>
<dbReference type="PROSITE" id="PS50111">
    <property type="entry name" value="CHEMOTAXIS_TRANSDUC_2"/>
    <property type="match status" value="1"/>
</dbReference>
<feature type="transmembrane region" description="Helical" evidence="12">
    <location>
        <begin position="293"/>
        <end position="310"/>
    </location>
</feature>
<evidence type="ECO:0000256" key="6">
    <source>
        <dbReference type="ARBA" id="ARBA00023136"/>
    </source>
</evidence>
<dbReference type="STRING" id="926567.TheveDRAFT_0223"/>
<keyword evidence="10" id="KW-0175">Coiled coil</keyword>
<dbReference type="SUPFAM" id="SSF103190">
    <property type="entry name" value="Sensory domain-like"/>
    <property type="match status" value="1"/>
</dbReference>
<keyword evidence="7 9" id="KW-0807">Transducer</keyword>
<dbReference type="PROSITE" id="PS50885">
    <property type="entry name" value="HAMP"/>
    <property type="match status" value="1"/>
</dbReference>
<dbReference type="eggNOG" id="COG0840">
    <property type="taxonomic scope" value="Bacteria"/>
</dbReference>
<evidence type="ECO:0000256" key="2">
    <source>
        <dbReference type="ARBA" id="ARBA00022475"/>
    </source>
</evidence>
<feature type="coiled-coil region" evidence="10">
    <location>
        <begin position="650"/>
        <end position="677"/>
    </location>
</feature>
<evidence type="ECO:0000256" key="7">
    <source>
        <dbReference type="ARBA" id="ARBA00023224"/>
    </source>
</evidence>
<dbReference type="Gene3D" id="3.30.450.20">
    <property type="entry name" value="PAS domain"/>
    <property type="match status" value="1"/>
</dbReference>
<evidence type="ECO:0000256" key="3">
    <source>
        <dbReference type="ARBA" id="ARBA00022500"/>
    </source>
</evidence>
<sequence>MSIRRKLFLLALGAAALMALMVAVVAFNSYRVLNQQVNETGLETIKDRAEQIDLYFDRLAAVAQTAAQAAAHEIEKGSSTDDALEPLMMRIFSRVSKDPNIFEVYVGFESDGRLASGVGWKEPGDYDARKRDWYVGALAAGKTTLSAPYVDAGTGDLLITVSTPVKGSDGRLLGVAAVDVKLNSLSDQVTQYKIMGRGLGLLTTEDGVFLANPKKEMIMKENISKPSSLVSEEYARAGQVILSTKPGGFVDYKFLGAGRRNFFYHSRWGFVVCVVFPTADLNRMVMSVALKQLVLGLFTLLGLVGMLWWLCRGIITPIDRISRAIGRLGELDLRRGEDEEWLRKEAGSDTEIGHMARSMMHLLDNLRHTIGEIRRESDRAASSAENLAALSEEQVASVEEVKASVDRVSSLMQENSAALQETNAGIEEVSSGAQQAANSATEGAEATSQMSVLSERAIGQVEEVVRAITALGSESERTYERIRKVAESVSSISGFVSTIRSIADQTNLLALNAAIEAARAGEAGRGFAVVAEEVRKLAEESGMAAKEVEDLIGPLQANTEESLRATEQSKRSMEETVRRAHDSSEGLRRVLEHIKTVNDVMQNIAATSEEQAAAAQEIARGIDSATQGTLETTSAVELIKSSSEETARASEAVAQEAQALSQTAEKLETLVAKFKHDQGETLAIKG</sequence>
<name>H0UNR7_9BACT</name>
<evidence type="ECO:0000256" key="8">
    <source>
        <dbReference type="ARBA" id="ARBA00029447"/>
    </source>
</evidence>
<dbReference type="EMBL" id="CM001377">
    <property type="protein sequence ID" value="EHM09403.1"/>
    <property type="molecule type" value="Genomic_DNA"/>
</dbReference>
<dbReference type="InterPro" id="IPR004089">
    <property type="entry name" value="MCPsignal_dom"/>
</dbReference>
<reference evidence="15 17" key="1">
    <citation type="submission" date="2011-10" db="EMBL/GenBank/DDBJ databases">
        <title>The Noncontiguous Finished genome of Thermanaerovibrio velox DSM 12556.</title>
        <authorList>
            <consortium name="US DOE Joint Genome Institute (JGI-PGF)"/>
            <person name="Lucas S."/>
            <person name="Copeland A."/>
            <person name="Lapidus A."/>
            <person name="Glavina del Rio T."/>
            <person name="Dalin E."/>
            <person name="Tice H."/>
            <person name="Bruce D."/>
            <person name="Goodwin L."/>
            <person name="Pitluck S."/>
            <person name="Peters L."/>
            <person name="Mikhailova N."/>
            <person name="Teshima H."/>
            <person name="Kyrpides N."/>
            <person name="Mavromatis K."/>
            <person name="Ivanova N."/>
            <person name="Markowitz V."/>
            <person name="Cheng J.-F."/>
            <person name="Hugenholtz P."/>
            <person name="Woyke T."/>
            <person name="Wu D."/>
            <person name="Spring S."/>
            <person name="Brambilla E.-M."/>
            <person name="Klenk H.-P."/>
            <person name="Eisen J.A."/>
        </authorList>
    </citation>
    <scope>NUCLEOTIDE SEQUENCE [LARGE SCALE GENOMIC DNA]</scope>
    <source>
        <strain evidence="15 17">DSM 12556</strain>
    </source>
</reference>
<dbReference type="Gene3D" id="1.10.287.950">
    <property type="entry name" value="Methyl-accepting chemotaxis protein"/>
    <property type="match status" value="1"/>
</dbReference>
<dbReference type="InterPro" id="IPR029151">
    <property type="entry name" value="Sensor-like_sf"/>
</dbReference>
<feature type="compositionally biased region" description="Polar residues" evidence="11">
    <location>
        <begin position="431"/>
        <end position="447"/>
    </location>
</feature>
<evidence type="ECO:0000256" key="1">
    <source>
        <dbReference type="ARBA" id="ARBA00004651"/>
    </source>
</evidence>
<organism evidence="15 17">
    <name type="scientific">Thermanaerovibrio velox DSM 12556</name>
    <dbReference type="NCBI Taxonomy" id="926567"/>
    <lineage>
        <taxon>Bacteria</taxon>
        <taxon>Thermotogati</taxon>
        <taxon>Synergistota</taxon>
        <taxon>Synergistia</taxon>
        <taxon>Synergistales</taxon>
        <taxon>Synergistaceae</taxon>
        <taxon>Thermanaerovibrio</taxon>
    </lineage>
</organism>
<dbReference type="CDD" id="cd12913">
    <property type="entry name" value="PDC1_MCP_like"/>
    <property type="match status" value="1"/>
</dbReference>
<dbReference type="SMART" id="SM00283">
    <property type="entry name" value="MA"/>
    <property type="match status" value="1"/>
</dbReference>
<dbReference type="GO" id="GO:0007165">
    <property type="term" value="P:signal transduction"/>
    <property type="evidence" value="ECO:0007669"/>
    <property type="project" value="UniProtKB-KW"/>
</dbReference>
<evidence type="ECO:0000259" key="13">
    <source>
        <dbReference type="PROSITE" id="PS50111"/>
    </source>
</evidence>
<accession>H0UNR7</accession>
<feature type="domain" description="HAMP" evidence="14">
    <location>
        <begin position="312"/>
        <end position="371"/>
    </location>
</feature>
<proteinExistence type="inferred from homology"/>
<dbReference type="InterPro" id="IPR003660">
    <property type="entry name" value="HAMP_dom"/>
</dbReference>
<feature type="transmembrane region" description="Helical" evidence="12">
    <location>
        <begin position="262"/>
        <end position="281"/>
    </location>
</feature>
<dbReference type="SUPFAM" id="SSF58104">
    <property type="entry name" value="Methyl-accepting chemotaxis protein (MCP) signaling domain"/>
    <property type="match status" value="1"/>
</dbReference>
<dbReference type="PANTHER" id="PTHR32089:SF112">
    <property type="entry name" value="LYSOZYME-LIKE PROTEIN-RELATED"/>
    <property type="match status" value="1"/>
</dbReference>
<feature type="domain" description="Methyl-accepting transducer" evidence="13">
    <location>
        <begin position="390"/>
        <end position="626"/>
    </location>
</feature>
<keyword evidence="6 12" id="KW-0472">Membrane</keyword>
<dbReference type="CDD" id="cd12912">
    <property type="entry name" value="PDC2_MCP_like"/>
    <property type="match status" value="1"/>
</dbReference>
<evidence type="ECO:0000256" key="4">
    <source>
        <dbReference type="ARBA" id="ARBA00022692"/>
    </source>
</evidence>
<evidence type="ECO:0000259" key="14">
    <source>
        <dbReference type="PROSITE" id="PS50885"/>
    </source>
</evidence>
<evidence type="ECO:0000313" key="15">
    <source>
        <dbReference type="EMBL" id="EHM09403.1"/>
    </source>
</evidence>
<keyword evidence="3" id="KW-0145">Chemotaxis</keyword>
<dbReference type="Gene3D" id="6.10.340.10">
    <property type="match status" value="1"/>
</dbReference>
<dbReference type="Proteomes" id="UP000005730">
    <property type="component" value="Chromosome"/>
</dbReference>
<evidence type="ECO:0000313" key="17">
    <source>
        <dbReference type="Proteomes" id="UP000005730"/>
    </source>
</evidence>
<evidence type="ECO:0000256" key="9">
    <source>
        <dbReference type="PROSITE-ProRule" id="PRU00284"/>
    </source>
</evidence>
<dbReference type="RefSeq" id="WP_006582896.1">
    <property type="nucleotide sequence ID" value="NZ_CM001377.1"/>
</dbReference>
<dbReference type="AlphaFoldDB" id="H0UNR7"/>
<evidence type="ECO:0000256" key="10">
    <source>
        <dbReference type="SAM" id="Coils"/>
    </source>
</evidence>
<dbReference type="Pfam" id="PF02743">
    <property type="entry name" value="dCache_1"/>
    <property type="match status" value="1"/>
</dbReference>
<keyword evidence="17" id="KW-1185">Reference proteome</keyword>
<feature type="region of interest" description="Disordered" evidence="11">
    <location>
        <begin position="428"/>
        <end position="447"/>
    </location>
</feature>
<evidence type="ECO:0000256" key="11">
    <source>
        <dbReference type="SAM" id="MobiDB-lite"/>
    </source>
</evidence>
<dbReference type="HOGENOM" id="CLU_000445_107_19_0"/>
<dbReference type="InterPro" id="IPR033479">
    <property type="entry name" value="dCache_1"/>
</dbReference>
<keyword evidence="4 12" id="KW-0812">Transmembrane</keyword>
<keyword evidence="2" id="KW-1003">Cell membrane</keyword>
<protein>
    <submittedName>
        <fullName evidence="15">Methyl-accepting chemotaxis protein</fullName>
    </submittedName>
</protein>
<dbReference type="PANTHER" id="PTHR32089">
    <property type="entry name" value="METHYL-ACCEPTING CHEMOTAXIS PROTEIN MCPB"/>
    <property type="match status" value="1"/>
</dbReference>
<gene>
    <name evidence="15" type="ORF">TheveDRAFT_0223</name>
    <name evidence="16" type="ORF">TheveDRAFT_1646</name>
</gene>
<comment type="similarity">
    <text evidence="8">Belongs to the methyl-accepting chemotaxis (MCP) protein family.</text>
</comment>
<dbReference type="GO" id="GO:0005886">
    <property type="term" value="C:plasma membrane"/>
    <property type="evidence" value="ECO:0007669"/>
    <property type="project" value="UniProtKB-SubCell"/>
</dbReference>
<evidence type="ECO:0000256" key="12">
    <source>
        <dbReference type="SAM" id="Phobius"/>
    </source>
</evidence>
<dbReference type="GO" id="GO:0006935">
    <property type="term" value="P:chemotaxis"/>
    <property type="evidence" value="ECO:0007669"/>
    <property type="project" value="UniProtKB-KW"/>
</dbReference>
<dbReference type="OrthoDB" id="1605at2"/>
<keyword evidence="5 12" id="KW-1133">Transmembrane helix</keyword>
<dbReference type="CDD" id="cd11386">
    <property type="entry name" value="MCP_signal"/>
    <property type="match status" value="1"/>
</dbReference>
<comment type="subcellular location">
    <subcellularLocation>
        <location evidence="1">Cell membrane</location>
        <topology evidence="1">Multi-pass membrane protein</topology>
    </subcellularLocation>
</comment>
<dbReference type="EMBL" id="CM001377">
    <property type="protein sequence ID" value="EHM10764.1"/>
    <property type="molecule type" value="Genomic_DNA"/>
</dbReference>